<dbReference type="RefSeq" id="XP_007930357.1">
    <property type="nucleotide sequence ID" value="XM_007932166.1"/>
</dbReference>
<accession>M2YPQ2</accession>
<dbReference type="AlphaFoldDB" id="M2YPQ2"/>
<gene>
    <name evidence="2" type="ORF">MYCFIDRAFT_178278</name>
</gene>
<dbReference type="EMBL" id="KB446562">
    <property type="protein sequence ID" value="EME79710.1"/>
    <property type="molecule type" value="Genomic_DNA"/>
</dbReference>
<feature type="region of interest" description="Disordered" evidence="1">
    <location>
        <begin position="178"/>
        <end position="197"/>
    </location>
</feature>
<dbReference type="KEGG" id="pfj:MYCFIDRAFT_178278"/>
<sequence>MKRRNSIFISKLRIKLLKHQERKIVFAGDLQLKSRLDKDMKTNFDKQDDTFKNGRVTLEATERLSLLVIGAGNYAIEHNLIDEYALTAKRLAAVAYELTPHTPIGASISYLDGPSDLLFFAPTTIPYSKSPEHQDSIVAHQKLNEKLRELDDQGLLDVMWTFNSLSNGRTEMFADDRLSTTEERIESEKREGSNMKGASEVEMRLLAEEEDQEKPISTPRWLRTARGVRTWPSRLKYRVLLVLVVMKRKTASEPQLTLEQT</sequence>
<reference evidence="2 3" key="1">
    <citation type="journal article" date="2012" name="PLoS Pathog.">
        <title>Diverse lifestyles and strategies of plant pathogenesis encoded in the genomes of eighteen Dothideomycetes fungi.</title>
        <authorList>
            <person name="Ohm R.A."/>
            <person name="Feau N."/>
            <person name="Henrissat B."/>
            <person name="Schoch C.L."/>
            <person name="Horwitz B.A."/>
            <person name="Barry K.W."/>
            <person name="Condon B.J."/>
            <person name="Copeland A.C."/>
            <person name="Dhillon B."/>
            <person name="Glaser F."/>
            <person name="Hesse C.N."/>
            <person name="Kosti I."/>
            <person name="LaButti K."/>
            <person name="Lindquist E.A."/>
            <person name="Lucas S."/>
            <person name="Salamov A.A."/>
            <person name="Bradshaw R.E."/>
            <person name="Ciuffetti L."/>
            <person name="Hamelin R.C."/>
            <person name="Kema G.H.J."/>
            <person name="Lawrence C."/>
            <person name="Scott J.A."/>
            <person name="Spatafora J.W."/>
            <person name="Turgeon B.G."/>
            <person name="de Wit P.J.G.M."/>
            <person name="Zhong S."/>
            <person name="Goodwin S.B."/>
            <person name="Grigoriev I.V."/>
        </authorList>
    </citation>
    <scope>NUCLEOTIDE SEQUENCE [LARGE SCALE GENOMIC DNA]</scope>
    <source>
        <strain evidence="2 3">CIRAD86</strain>
    </source>
</reference>
<organism evidence="2 3">
    <name type="scientific">Pseudocercospora fijiensis (strain CIRAD86)</name>
    <name type="common">Black leaf streak disease fungus</name>
    <name type="synonym">Mycosphaerella fijiensis</name>
    <dbReference type="NCBI Taxonomy" id="383855"/>
    <lineage>
        <taxon>Eukaryota</taxon>
        <taxon>Fungi</taxon>
        <taxon>Dikarya</taxon>
        <taxon>Ascomycota</taxon>
        <taxon>Pezizomycotina</taxon>
        <taxon>Dothideomycetes</taxon>
        <taxon>Dothideomycetidae</taxon>
        <taxon>Mycosphaerellales</taxon>
        <taxon>Mycosphaerellaceae</taxon>
        <taxon>Pseudocercospora</taxon>
    </lineage>
</organism>
<evidence type="ECO:0000256" key="1">
    <source>
        <dbReference type="SAM" id="MobiDB-lite"/>
    </source>
</evidence>
<protein>
    <submittedName>
        <fullName evidence="2">Uncharacterized protein</fullName>
    </submittedName>
</protein>
<dbReference type="HOGENOM" id="CLU_1066077_0_0_1"/>
<evidence type="ECO:0000313" key="3">
    <source>
        <dbReference type="Proteomes" id="UP000016932"/>
    </source>
</evidence>
<keyword evidence="3" id="KW-1185">Reference proteome</keyword>
<name>M2YPQ2_PSEFD</name>
<dbReference type="Proteomes" id="UP000016932">
    <property type="component" value="Unassembled WGS sequence"/>
</dbReference>
<evidence type="ECO:0000313" key="2">
    <source>
        <dbReference type="EMBL" id="EME79710.1"/>
    </source>
</evidence>
<dbReference type="VEuPathDB" id="FungiDB:MYCFIDRAFT_178278"/>
<dbReference type="GeneID" id="19333915"/>
<proteinExistence type="predicted"/>